<dbReference type="Proteomes" id="UP000887565">
    <property type="component" value="Unplaced"/>
</dbReference>
<evidence type="ECO:0000313" key="1">
    <source>
        <dbReference type="Proteomes" id="UP000887565"/>
    </source>
</evidence>
<proteinExistence type="predicted"/>
<organism evidence="1 2">
    <name type="scientific">Romanomermis culicivorax</name>
    <name type="common">Nematode worm</name>
    <dbReference type="NCBI Taxonomy" id="13658"/>
    <lineage>
        <taxon>Eukaryota</taxon>
        <taxon>Metazoa</taxon>
        <taxon>Ecdysozoa</taxon>
        <taxon>Nematoda</taxon>
        <taxon>Enoplea</taxon>
        <taxon>Dorylaimia</taxon>
        <taxon>Mermithida</taxon>
        <taxon>Mermithoidea</taxon>
        <taxon>Mermithidae</taxon>
        <taxon>Romanomermis</taxon>
    </lineage>
</organism>
<reference evidence="2" key="1">
    <citation type="submission" date="2022-11" db="UniProtKB">
        <authorList>
            <consortium name="WormBaseParasite"/>
        </authorList>
    </citation>
    <scope>IDENTIFICATION</scope>
</reference>
<dbReference type="WBParaSite" id="nRc.2.0.1.t17032-RA">
    <property type="protein sequence ID" value="nRc.2.0.1.t17032-RA"/>
    <property type="gene ID" value="nRc.2.0.1.g17032"/>
</dbReference>
<sequence>AGYIKLEVVASALSARQTFLPQKAWLVAVGGSSVGGSMCDAMLLSSPKNDVIVVRRRSAMFCDHAQITENGLNVVRGCKSL</sequence>
<keyword evidence="1" id="KW-1185">Reference proteome</keyword>
<accession>A0A915ISM4</accession>
<evidence type="ECO:0000313" key="2">
    <source>
        <dbReference type="WBParaSite" id="nRc.2.0.1.t17032-RA"/>
    </source>
</evidence>
<protein>
    <submittedName>
        <fullName evidence="2">Uncharacterized protein</fullName>
    </submittedName>
</protein>
<name>A0A915ISM4_ROMCU</name>
<dbReference type="AlphaFoldDB" id="A0A915ISM4"/>